<protein>
    <submittedName>
        <fullName evidence="1">Unannotated protein</fullName>
    </submittedName>
</protein>
<accession>A0A6J6ZRM9</accession>
<organism evidence="1">
    <name type="scientific">freshwater metagenome</name>
    <dbReference type="NCBI Taxonomy" id="449393"/>
    <lineage>
        <taxon>unclassified sequences</taxon>
        <taxon>metagenomes</taxon>
        <taxon>ecological metagenomes</taxon>
    </lineage>
</organism>
<reference evidence="1" key="1">
    <citation type="submission" date="2020-05" db="EMBL/GenBank/DDBJ databases">
        <authorList>
            <person name="Chiriac C."/>
            <person name="Salcher M."/>
            <person name="Ghai R."/>
            <person name="Kavagutti S V."/>
        </authorList>
    </citation>
    <scope>NUCLEOTIDE SEQUENCE</scope>
</reference>
<evidence type="ECO:0000313" key="1">
    <source>
        <dbReference type="EMBL" id="CAB4820417.1"/>
    </source>
</evidence>
<sequence length="329" mass="36209">MAMACPVCSEIGSTFFPYLDGGWPDLDLFSNLSIEVCQMCGFGQASPAPDSGSLNEFYRSHYREKSSVYYMDFDRRKKVPGNAGIDFRSLSQLSLATMFCDFQAGDALLDLGPGWGGAFQTAQQTLQDPALSAIELNSGADLMYQRLFGAKSYGSISELLESGGQQAKIAILSHSLEHYAARDVPALLDDLHRVVSDDGALVIEVPHDDFRSRSATLAFQTPHLCFFSPESLEMTLTRAGWRVEFLKSCSHPILPDPPGEQSPKEFHRPGVAWRTKVRNGLPESLVPFLRAVRSAKNEILGTQSADRVAQLNFVYGTSRDCLRAVATHE</sequence>
<dbReference type="InterPro" id="IPR029063">
    <property type="entry name" value="SAM-dependent_MTases_sf"/>
</dbReference>
<dbReference type="SUPFAM" id="SSF53335">
    <property type="entry name" value="S-adenosyl-L-methionine-dependent methyltransferases"/>
    <property type="match status" value="1"/>
</dbReference>
<proteinExistence type="predicted"/>
<gene>
    <name evidence="1" type="ORF">UFOPK3204_00120</name>
</gene>
<name>A0A6J6ZRM9_9ZZZZ</name>
<dbReference type="EMBL" id="CAFABK010000003">
    <property type="protein sequence ID" value="CAB4820417.1"/>
    <property type="molecule type" value="Genomic_DNA"/>
</dbReference>
<dbReference type="Gene3D" id="3.40.50.150">
    <property type="entry name" value="Vaccinia Virus protein VP39"/>
    <property type="match status" value="1"/>
</dbReference>
<dbReference type="AlphaFoldDB" id="A0A6J6ZRM9"/>
<dbReference type="Pfam" id="PF13489">
    <property type="entry name" value="Methyltransf_23"/>
    <property type="match status" value="1"/>
</dbReference>